<feature type="transmembrane region" description="Helical" evidence="1">
    <location>
        <begin position="78"/>
        <end position="106"/>
    </location>
</feature>
<accession>A0ABR7X9F0</accession>
<keyword evidence="1" id="KW-1133">Transmembrane helix</keyword>
<dbReference type="InterPro" id="IPR036890">
    <property type="entry name" value="HATPase_C_sf"/>
</dbReference>
<keyword evidence="3" id="KW-0418">Kinase</keyword>
<protein>
    <submittedName>
        <fullName evidence="3">Histidine kinase</fullName>
    </submittedName>
</protein>
<sequence length="374" mass="42354">MNAASFKPGDLHIPRVLQHIIFWVLVMLALTVIYSVQVSMAVSFRNNLFYAPVQIAYYYVIAYWVVPAYLFKGKYIKFIVLSVVVAVVSMLLSRSSGLIFVIPYMIKTQHITDPDYLSINNRPFFQSLFNTVGLVNAFKGTNLIIGFVLAVKLFKMWYERKQAALEAELGALKAQVHPHFLFNTLNNLYALSLNNSPKSPELILGLSGILRYMLYECSTDEVPLEKEVFMMQQYVNLEKLRYEDRIDINFNISGNLKNKQIAPLIILPFIENAFKHGASETTGQVWVNVDIAVRDNWVKLKVANNNPPKNTPGDMGAGIGLSNVIKRLNLLYPGTHYLKIMDEEDTFLIVLDVEMSPVVQPAKQAQLSKQLVPA</sequence>
<evidence type="ECO:0000259" key="2">
    <source>
        <dbReference type="Pfam" id="PF06580"/>
    </source>
</evidence>
<feature type="transmembrane region" description="Helical" evidence="1">
    <location>
        <begin position="48"/>
        <end position="66"/>
    </location>
</feature>
<dbReference type="GO" id="GO:0016301">
    <property type="term" value="F:kinase activity"/>
    <property type="evidence" value="ECO:0007669"/>
    <property type="project" value="UniProtKB-KW"/>
</dbReference>
<dbReference type="Gene3D" id="3.30.565.10">
    <property type="entry name" value="Histidine kinase-like ATPase, C-terminal domain"/>
    <property type="match status" value="1"/>
</dbReference>
<dbReference type="SUPFAM" id="SSF55874">
    <property type="entry name" value="ATPase domain of HSP90 chaperone/DNA topoisomerase II/histidine kinase"/>
    <property type="match status" value="1"/>
</dbReference>
<keyword evidence="3" id="KW-0808">Transferase</keyword>
<gene>
    <name evidence="3" type="ORF">IDJ75_18065</name>
</gene>
<keyword evidence="1" id="KW-0472">Membrane</keyword>
<reference evidence="3 4" key="1">
    <citation type="submission" date="2020-09" db="EMBL/GenBank/DDBJ databases">
        <title>Novel species of Mucilaginibacter isolated from a glacier on the Tibetan Plateau.</title>
        <authorList>
            <person name="Liu Q."/>
            <person name="Xin Y.-H."/>
        </authorList>
    </citation>
    <scope>NUCLEOTIDE SEQUENCE [LARGE SCALE GENOMIC DNA]</scope>
    <source>
        <strain evidence="3 4">CGMCC 1.13878</strain>
    </source>
</reference>
<evidence type="ECO:0000313" key="3">
    <source>
        <dbReference type="EMBL" id="MBD1387199.1"/>
    </source>
</evidence>
<dbReference type="PANTHER" id="PTHR34220">
    <property type="entry name" value="SENSOR HISTIDINE KINASE YPDA"/>
    <property type="match status" value="1"/>
</dbReference>
<evidence type="ECO:0000313" key="4">
    <source>
        <dbReference type="Proteomes" id="UP000618754"/>
    </source>
</evidence>
<dbReference type="Pfam" id="PF06580">
    <property type="entry name" value="His_kinase"/>
    <property type="match status" value="1"/>
</dbReference>
<dbReference type="PANTHER" id="PTHR34220:SF7">
    <property type="entry name" value="SENSOR HISTIDINE KINASE YPDA"/>
    <property type="match status" value="1"/>
</dbReference>
<comment type="caution">
    <text evidence="3">The sequence shown here is derived from an EMBL/GenBank/DDBJ whole genome shotgun (WGS) entry which is preliminary data.</text>
</comment>
<evidence type="ECO:0000256" key="1">
    <source>
        <dbReference type="SAM" id="Phobius"/>
    </source>
</evidence>
<feature type="domain" description="Signal transduction histidine kinase internal region" evidence="2">
    <location>
        <begin position="167"/>
        <end position="246"/>
    </location>
</feature>
<organism evidence="3 4">
    <name type="scientific">Mucilaginibacter rigui</name>
    <dbReference type="NCBI Taxonomy" id="534635"/>
    <lineage>
        <taxon>Bacteria</taxon>
        <taxon>Pseudomonadati</taxon>
        <taxon>Bacteroidota</taxon>
        <taxon>Sphingobacteriia</taxon>
        <taxon>Sphingobacteriales</taxon>
        <taxon>Sphingobacteriaceae</taxon>
        <taxon>Mucilaginibacter</taxon>
    </lineage>
</organism>
<feature type="transmembrane region" description="Helical" evidence="1">
    <location>
        <begin position="126"/>
        <end position="151"/>
    </location>
</feature>
<name>A0ABR7X9F0_9SPHI</name>
<dbReference type="EMBL" id="JACWMW010000004">
    <property type="protein sequence ID" value="MBD1387199.1"/>
    <property type="molecule type" value="Genomic_DNA"/>
</dbReference>
<keyword evidence="1" id="KW-0812">Transmembrane</keyword>
<dbReference type="RefSeq" id="WP_191177038.1">
    <property type="nucleotide sequence ID" value="NZ_JACWMW010000004.1"/>
</dbReference>
<dbReference type="InterPro" id="IPR050640">
    <property type="entry name" value="Bact_2-comp_sensor_kinase"/>
</dbReference>
<feature type="transmembrane region" description="Helical" evidence="1">
    <location>
        <begin position="20"/>
        <end position="42"/>
    </location>
</feature>
<dbReference type="InterPro" id="IPR010559">
    <property type="entry name" value="Sig_transdc_His_kin_internal"/>
</dbReference>
<keyword evidence="4" id="KW-1185">Reference proteome</keyword>
<dbReference type="Proteomes" id="UP000618754">
    <property type="component" value="Unassembled WGS sequence"/>
</dbReference>
<proteinExistence type="predicted"/>